<dbReference type="Proteomes" id="UP001059401">
    <property type="component" value="Chromosome"/>
</dbReference>
<feature type="domain" description="ORC1/DEAH AAA+ ATPase" evidence="1">
    <location>
        <begin position="95"/>
        <end position="208"/>
    </location>
</feature>
<evidence type="ECO:0000313" key="3">
    <source>
        <dbReference type="Proteomes" id="UP001059401"/>
    </source>
</evidence>
<accession>A0ABY5HTK1</accession>
<dbReference type="Gene3D" id="1.10.260.40">
    <property type="entry name" value="lambda repressor-like DNA-binding domains"/>
    <property type="match status" value="1"/>
</dbReference>
<sequence>MSVNVDVKEKLELTISKYGISQNRAAKDIGYSSSALSDYRHGKYTGDNEALEAAILKWIGILERANALKKVPIIETDALLQMTNAITMAHAEVDIALIIADAGSGKTTAAKWYFEKNPRTTVLVNVVKGMNCKILLQEIGGQLGIEAHRMNQQALIGLITSTLADKKMVVILDEADYLKDDALEFSRRLVYDLGNSGLVLIGKPAFRGKILNLRNDHRQLESRIGVYLQLDGLSVKDSRKITRAVWPDAGNDLISEIYKQSGNDVRLFTKIIGRMQNIMALNKLTEPDFDIIEEAAKTIFRR</sequence>
<keyword evidence="3" id="KW-1185">Reference proteome</keyword>
<dbReference type="InterPro" id="IPR049945">
    <property type="entry name" value="AAA_22"/>
</dbReference>
<proteinExistence type="predicted"/>
<evidence type="ECO:0000259" key="1">
    <source>
        <dbReference type="Pfam" id="PF13401"/>
    </source>
</evidence>
<dbReference type="InterPro" id="IPR027417">
    <property type="entry name" value="P-loop_NTPase"/>
</dbReference>
<protein>
    <recommendedName>
        <fullName evidence="1">ORC1/DEAH AAA+ ATPase domain-containing protein</fullName>
    </recommendedName>
</protein>
<dbReference type="PANTHER" id="PTHR35894">
    <property type="entry name" value="GENERAL SECRETION PATHWAY PROTEIN A-RELATED"/>
    <property type="match status" value="1"/>
</dbReference>
<name>A0ABY5HTK1_9SPIR</name>
<dbReference type="Pfam" id="PF13401">
    <property type="entry name" value="AAA_22"/>
    <property type="match status" value="1"/>
</dbReference>
<organism evidence="2 3">
    <name type="scientific">Treponema putidum</name>
    <dbReference type="NCBI Taxonomy" id="221027"/>
    <lineage>
        <taxon>Bacteria</taxon>
        <taxon>Pseudomonadati</taxon>
        <taxon>Spirochaetota</taxon>
        <taxon>Spirochaetia</taxon>
        <taxon>Spirochaetales</taxon>
        <taxon>Treponemataceae</taxon>
        <taxon>Treponema</taxon>
    </lineage>
</organism>
<dbReference type="InterPro" id="IPR010982">
    <property type="entry name" value="Lambda_DNA-bd_dom_sf"/>
</dbReference>
<reference evidence="2" key="1">
    <citation type="submission" date="2019-04" db="EMBL/GenBank/DDBJ databases">
        <title>Whole genome sequencing of oral phylogroup 2 treponemes.</title>
        <authorList>
            <person name="Chan Y."/>
            <person name="Zeng H.H."/>
            <person name="Yu X.L."/>
            <person name="Leung W.K."/>
            <person name="Watt R.M."/>
        </authorList>
    </citation>
    <scope>NUCLEOTIDE SEQUENCE</scope>
    <source>
        <strain evidence="2">OMZ 847</strain>
    </source>
</reference>
<gene>
    <name evidence="2" type="ORF">E4N76_00175</name>
</gene>
<dbReference type="RefSeq" id="WP_255805566.1">
    <property type="nucleotide sequence ID" value="NZ_CP038802.1"/>
</dbReference>
<dbReference type="SUPFAM" id="SSF52540">
    <property type="entry name" value="P-loop containing nucleoside triphosphate hydrolases"/>
    <property type="match status" value="1"/>
</dbReference>
<dbReference type="PANTHER" id="PTHR35894:SF5">
    <property type="entry name" value="MU-LIKE PROPHAGE FLUMU DNA TRANSPOSITION PROTEIN B"/>
    <property type="match status" value="1"/>
</dbReference>
<dbReference type="EMBL" id="CP038802">
    <property type="protein sequence ID" value="UTY27568.1"/>
    <property type="molecule type" value="Genomic_DNA"/>
</dbReference>
<evidence type="ECO:0000313" key="2">
    <source>
        <dbReference type="EMBL" id="UTY27568.1"/>
    </source>
</evidence>
<dbReference type="Gene3D" id="3.40.50.300">
    <property type="entry name" value="P-loop containing nucleotide triphosphate hydrolases"/>
    <property type="match status" value="1"/>
</dbReference>
<dbReference type="InterPro" id="IPR052026">
    <property type="entry name" value="ExeA_AAA_ATPase_DNA-bind"/>
</dbReference>